<evidence type="ECO:0000256" key="2">
    <source>
        <dbReference type="ARBA" id="ARBA00023001"/>
    </source>
</evidence>
<dbReference type="Gene3D" id="2.60.40.1080">
    <property type="match status" value="3"/>
</dbReference>
<evidence type="ECO:0000256" key="5">
    <source>
        <dbReference type="SAM" id="MobiDB-lite"/>
    </source>
</evidence>
<evidence type="ECO:0000313" key="7">
    <source>
        <dbReference type="EMBL" id="AMC94044.1"/>
    </source>
</evidence>
<keyword evidence="2" id="KW-0136">Cellulose degradation</keyword>
<sequence>MGHVKGSFSVGGFVGSNDGIINTSFSTSTVISRFSAGGFVGWNFGDIKNSFSTGNVTGSTTAGGFVSWNSENSRISECYSTGDVLNGELVGGFIGDNDGTVRNSYSIGKVTKTQDVGGFLGVSSMSDDEQANGLLIECVYDIESSQTTNGVGYAVKPQDITGLTTSEMISNTSKNILGDSFVIQSQPISNDIHELEVTYYPELKVFIESDNDVFVKESKKSVSIYSDTTLQDNEEIFVDGEGTKESPFEISNAKQLNHIREHLDAYFVLTEDIDLTDLLENTPNGWVPIGTEDAPFTGTLDGDNHKVTGLWIEQSKNNDIGFFGYANNATILNLSIVTHDNGITGNELVGGLVGRLEEGLIDNCTFTGTIKGVSSVGGLVGINEGQISGSYSTGSVEGESYVGGLVGNNGGPISGSYSTGSVTGKYTVGGAVGYNWDEISDCYSTGSVVGEDVLGGFIGDNHDKIFTSYTTSKVEGTYASAGGFVGENYGEISECFASNDVQGNSSVGGFVGYNPDTISNSFSSGKVLGQYEVGGFAGHHDGIIENSFSTSKVVGDNEVGGFAGESTNNSSLTNIYAAGSVELNESSDSSYIGGISGNDSIPNTVISVFFDKESTNQTHPFGNSTGDTSLGVTTSSLISAGVLTKDGVMGSFDSSNWTKRDSDDTVFYYPELKAFSSGIHETQSKNAVAVSQRDVVVNEISSTDLTYGQTLSDSTLSGKVYDSVSNLDVEGTFEWINPGEVYDTGKVEALAVFTPNDDFYKTVKDIKVELTVNKAAGAKVNKPSASETTASSITVNEGALESQTGQSIEYAIGTNSTTPGTWQSSTQFTGLQEWTEYYIFARSVSNSNYETGAVSVSDGIRTLDNTPPSGTISTKQSVWNTFINSITFGIFGKNTLQVTLSATDNESGIKSVEYVISESELSESDLKALTNMTSISSGGSFTISPNFKGVVYARITDNGDNVTVINSDGLVVYVDSQQTASASFTKDQSNDLRVAVEMNGNTVKQIVNNSDSSALLDSTQVIVGTDTITFTNAYLKTLSVGTHTFEVSYYPLGVNTTPSEGSDTPSNTTITLTINQIPTNLNLSDGSIEKTYGDATFDLNTLLSGNTGTGALTWRSSHPSIVSVDANGVVTIHGATNTTDVTLTVTQASDAEYTQGTASATITVNRKNATVNVDDQSMLYGETLPILTYNVEGLVGNDTLQGSLKVTDTSVGTHDIVEDASFTNDNYTVTFNKGTMVIGDNAPTGSITIKNSLWDSFLNTITFGLFGKNSLTVTITASDKEPNSVPTLEYVVSESELSESDLRALTQMTSISSGESFTISPNFKGVVYARITDNAGNVTVISSNGLVVYVDSQQTASASFTKDQSNDLSVAVAMNGNTVKQIVNNSDSSALLDSTQVIVGTDTITFTNAYLKTLSVGTHTFDVSYYPLGVDTTPSTGSDTPSKTTITLTINKIQTNLNLSDGSIEKTYGDATFDLNTLLSGNTGTGALTWRSSHPSIVSVDTNGLVTIHGATNTTDVTLTVTQASDAEYTEGTASATITVNRKNATVNVDDQSMLYGETLPILTYNVEGLVGNDTLQGSLKVTDTSVGTHDIVEDASFTNDNYTVTFNKGTMVIGDNAPTGSITIKNSLWDSFLNTITFGLFGKNSLTVTITASDKEPNSVPTLEYVVSESELIESDLRALTQMTSISSGGSFTITPNFKGVVYARITDNAGNVTVINSDGLVVYVDSQQTASASFTKDQSNDLSLTVDMNGNTVKQIVNNSDSSALLDTTQVRVGSNAITFTNAYLKTLSVGTHTFDVSYYPLGVTTTPSTGSDTPSNTTITLTINKIQTNLNLSDGSIEKTYGDATFDLNTLLSGNTGTGALTWRSSHPSIVSVDANGVVTIHGATNTTDVTLTVTQASDAEYTQGTASATITVNRKNATVTADDQSMTFGETLPTLTFKVSGLVGNDTLQGSLKVNGTSVGTHDIVEDGPFTNDNYTVTFTKGSMVIEKTKELETVISSVEKVVRSMPLPELEMERHDAVSFADAVAETVNAFNALSEEEKAQLPDEVKEQLVEAQVQAGIINHTTEQATVEGLNWDIRLVVEELSQQATDFESIRESIEAYDVLYLFDIYLLNTLTGDRHILKEGDVVTLVFEGIEFEEGTEIMIVHQLKDGTLEYIDATLKDGVITFIATSFSYYGIITKDSYDGDVPSQEVPSTPSEPQVSGPESKPSTDLPLTGVSQSRTPAYLIGLGAVMMMTSYKPTKRKRKKV</sequence>
<dbReference type="Pfam" id="PF03442">
    <property type="entry name" value="CBM_X2"/>
    <property type="match status" value="3"/>
</dbReference>
<dbReference type="Gene3D" id="2.60.40.10">
    <property type="entry name" value="Immunoglobulins"/>
    <property type="match status" value="3"/>
</dbReference>
<dbReference type="SMART" id="SM00635">
    <property type="entry name" value="BID_2"/>
    <property type="match status" value="3"/>
</dbReference>
<keyword evidence="3" id="KW-0119">Carbohydrate metabolism</keyword>
<dbReference type="GO" id="GO:0030245">
    <property type="term" value="P:cellulose catabolic process"/>
    <property type="evidence" value="ECO:0007669"/>
    <property type="project" value="UniProtKB-KW"/>
</dbReference>
<reference evidence="7 8" key="1">
    <citation type="submission" date="2015-10" db="EMBL/GenBank/DDBJ databases">
        <title>Erysipelothrix larvae sp. LV19 isolated from the larval gut of the rhinoceros beetle, Trypoxylus dichotomus.</title>
        <authorList>
            <person name="Lim S."/>
            <person name="Kim B.-C."/>
        </authorList>
    </citation>
    <scope>NUCLEOTIDE SEQUENCE [LARGE SCALE GENOMIC DNA]</scope>
    <source>
        <strain evidence="7 8">LV19</strain>
    </source>
</reference>
<feature type="region of interest" description="Disordered" evidence="5">
    <location>
        <begin position="2191"/>
        <end position="2222"/>
    </location>
</feature>
<keyword evidence="4" id="KW-0624">Polysaccharide degradation</keyword>
<keyword evidence="1" id="KW-0732">Signal</keyword>
<dbReference type="EMBL" id="CP013213">
    <property type="protein sequence ID" value="AMC94044.1"/>
    <property type="molecule type" value="Genomic_DNA"/>
</dbReference>
<organism evidence="7 8">
    <name type="scientific">Erysipelothrix larvae</name>
    <dbReference type="NCBI Taxonomy" id="1514105"/>
    <lineage>
        <taxon>Bacteria</taxon>
        <taxon>Bacillati</taxon>
        <taxon>Bacillota</taxon>
        <taxon>Erysipelotrichia</taxon>
        <taxon>Erysipelotrichales</taxon>
        <taxon>Erysipelotrichaceae</taxon>
        <taxon>Erysipelothrix</taxon>
    </lineage>
</organism>
<keyword evidence="8" id="KW-1185">Reference proteome</keyword>
<dbReference type="Pfam" id="PF18676">
    <property type="entry name" value="MBG_2"/>
    <property type="match status" value="3"/>
</dbReference>
<dbReference type="InterPro" id="IPR013783">
    <property type="entry name" value="Ig-like_fold"/>
</dbReference>
<dbReference type="Pfam" id="PF07581">
    <property type="entry name" value="Glug"/>
    <property type="match status" value="3"/>
</dbReference>
<gene>
    <name evidence="7" type="ORF">AOC36_08600</name>
</gene>
<dbReference type="InterPro" id="IPR041286">
    <property type="entry name" value="MBG_2"/>
</dbReference>
<dbReference type="SUPFAM" id="SSF49373">
    <property type="entry name" value="Invasin/intimin cell-adhesion fragments"/>
    <property type="match status" value="3"/>
</dbReference>
<dbReference type="OrthoDB" id="9807519at2"/>
<evidence type="ECO:0000256" key="1">
    <source>
        <dbReference type="ARBA" id="ARBA00022729"/>
    </source>
</evidence>
<protein>
    <recommendedName>
        <fullName evidence="6">BIG2 domain-containing protein</fullName>
    </recommendedName>
</protein>
<feature type="domain" description="BIG2" evidence="6">
    <location>
        <begin position="1829"/>
        <end position="1907"/>
    </location>
</feature>
<dbReference type="InterPro" id="IPR008964">
    <property type="entry name" value="Invasin/intimin_cell_adhesion"/>
</dbReference>
<dbReference type="InterPro" id="IPR011493">
    <property type="entry name" value="GLUG"/>
</dbReference>
<evidence type="ECO:0000256" key="3">
    <source>
        <dbReference type="ARBA" id="ARBA00023277"/>
    </source>
</evidence>
<dbReference type="InterPro" id="IPR005102">
    <property type="entry name" value="Carbo-bd_X2"/>
</dbReference>
<dbReference type="InterPro" id="IPR014756">
    <property type="entry name" value="Ig_E-set"/>
</dbReference>
<feature type="domain" description="BIG2" evidence="6">
    <location>
        <begin position="1453"/>
        <end position="1531"/>
    </location>
</feature>
<evidence type="ECO:0000259" key="6">
    <source>
        <dbReference type="SMART" id="SM00635"/>
    </source>
</evidence>
<proteinExistence type="predicted"/>
<dbReference type="Gene3D" id="2.160.20.110">
    <property type="match status" value="3"/>
</dbReference>
<feature type="domain" description="BIG2" evidence="6">
    <location>
        <begin position="1077"/>
        <end position="1155"/>
    </location>
</feature>
<evidence type="ECO:0000313" key="8">
    <source>
        <dbReference type="Proteomes" id="UP000063781"/>
    </source>
</evidence>
<dbReference type="Proteomes" id="UP000063781">
    <property type="component" value="Chromosome"/>
</dbReference>
<evidence type="ECO:0000256" key="4">
    <source>
        <dbReference type="ARBA" id="ARBA00023326"/>
    </source>
</evidence>
<feature type="compositionally biased region" description="Polar residues" evidence="5">
    <location>
        <begin position="2196"/>
        <end position="2205"/>
    </location>
</feature>
<name>A0A0X8H0V8_9FIRM</name>
<dbReference type="KEGG" id="erl:AOC36_08600"/>
<dbReference type="InterPro" id="IPR003343">
    <property type="entry name" value="Big_2"/>
</dbReference>
<dbReference type="SUPFAM" id="SSF81296">
    <property type="entry name" value="E set domains"/>
    <property type="match status" value="3"/>
</dbReference>
<accession>A0A0X8H0V8</accession>
<dbReference type="RefSeq" id="WP_067633379.1">
    <property type="nucleotide sequence ID" value="NZ_CP013213.1"/>
</dbReference>